<organism evidence="1 2">
    <name type="scientific">Gossypium arboreum</name>
    <name type="common">Tree cotton</name>
    <name type="synonym">Gossypium nanking</name>
    <dbReference type="NCBI Taxonomy" id="29729"/>
    <lineage>
        <taxon>Eukaryota</taxon>
        <taxon>Viridiplantae</taxon>
        <taxon>Streptophyta</taxon>
        <taxon>Embryophyta</taxon>
        <taxon>Tracheophyta</taxon>
        <taxon>Spermatophyta</taxon>
        <taxon>Magnoliopsida</taxon>
        <taxon>eudicotyledons</taxon>
        <taxon>Gunneridae</taxon>
        <taxon>Pentapetalae</taxon>
        <taxon>rosids</taxon>
        <taxon>malvids</taxon>
        <taxon>Malvales</taxon>
        <taxon>Malvaceae</taxon>
        <taxon>Malvoideae</taxon>
        <taxon>Gossypium</taxon>
    </lineage>
</organism>
<evidence type="ECO:0000313" key="1">
    <source>
        <dbReference type="EMBL" id="KAK5842532.1"/>
    </source>
</evidence>
<proteinExistence type="predicted"/>
<reference evidence="1 2" key="1">
    <citation type="submission" date="2023-03" db="EMBL/GenBank/DDBJ databases">
        <title>WGS of Gossypium arboreum.</title>
        <authorList>
            <person name="Yu D."/>
        </authorList>
    </citation>
    <scope>NUCLEOTIDE SEQUENCE [LARGE SCALE GENOMIC DNA]</scope>
    <source>
        <tissue evidence="1">Leaf</tissue>
    </source>
</reference>
<dbReference type="EMBL" id="JARKNE010000002">
    <property type="protein sequence ID" value="KAK5842532.1"/>
    <property type="molecule type" value="Genomic_DNA"/>
</dbReference>
<gene>
    <name evidence="1" type="ORF">PVK06_004904</name>
</gene>
<protein>
    <submittedName>
        <fullName evidence="1">Uncharacterized protein</fullName>
    </submittedName>
</protein>
<dbReference type="Proteomes" id="UP001358586">
    <property type="component" value="Chromosome 2"/>
</dbReference>
<keyword evidence="2" id="KW-1185">Reference proteome</keyword>
<sequence>MDELRRDIWALHPKAQDMDWLFSSNNPLATDILTVKSFDILPKPSLMRSLGRRVNSRDQCIFHDDMGHKNKDCFTLKDAIEEAIRNGELIEYVNQSSAQQGQSSCGDPKGNQKVRGTIHVIVRTDDEWAVKVKGSITLPVILGDGEHTTIEYIQFYMVNYLMPYNAIFGRPIMRMARMVIAIFYMKIKFSTKTRVGFPRFD</sequence>
<accession>A0ABR0QT81</accession>
<comment type="caution">
    <text evidence="1">The sequence shown here is derived from an EMBL/GenBank/DDBJ whole genome shotgun (WGS) entry which is preliminary data.</text>
</comment>
<name>A0ABR0QT81_GOSAR</name>
<evidence type="ECO:0000313" key="2">
    <source>
        <dbReference type="Proteomes" id="UP001358586"/>
    </source>
</evidence>